<keyword evidence="5 6" id="KW-0472">Membrane</keyword>
<comment type="subcellular location">
    <subcellularLocation>
        <location evidence="1">Cell membrane</location>
        <topology evidence="1">Multi-pass membrane protein</topology>
    </subcellularLocation>
</comment>
<dbReference type="KEGG" id="ptan:CRYO30217_02590"/>
<evidence type="ECO:0000256" key="4">
    <source>
        <dbReference type="ARBA" id="ARBA00022989"/>
    </source>
</evidence>
<evidence type="ECO:0000256" key="6">
    <source>
        <dbReference type="SAM" id="Phobius"/>
    </source>
</evidence>
<feature type="transmembrane region" description="Helical" evidence="6">
    <location>
        <begin position="342"/>
        <end position="360"/>
    </location>
</feature>
<dbReference type="GO" id="GO:0043190">
    <property type="term" value="C:ATP-binding cassette (ABC) transporter complex"/>
    <property type="evidence" value="ECO:0007669"/>
    <property type="project" value="TreeGrafter"/>
</dbReference>
<dbReference type="RefSeq" id="WP_258542808.1">
    <property type="nucleotide sequence ID" value="NZ_OU015584.1"/>
</dbReference>
<evidence type="ECO:0000256" key="5">
    <source>
        <dbReference type="ARBA" id="ARBA00023136"/>
    </source>
</evidence>
<evidence type="ECO:0008006" key="9">
    <source>
        <dbReference type="Google" id="ProtNLM"/>
    </source>
</evidence>
<reference evidence="7" key="1">
    <citation type="submission" date="2021-04" db="EMBL/GenBank/DDBJ databases">
        <authorList>
            <person name="Rodrigo-Torres L."/>
            <person name="Arahal R. D."/>
            <person name="Lucena T."/>
        </authorList>
    </citation>
    <scope>NUCLEOTIDE SEQUENCE</scope>
    <source>
        <strain evidence="7">AS29M-1</strain>
    </source>
</reference>
<feature type="transmembrane region" description="Helical" evidence="6">
    <location>
        <begin position="12"/>
        <end position="31"/>
    </location>
</feature>
<feature type="transmembrane region" description="Helical" evidence="6">
    <location>
        <begin position="106"/>
        <end position="126"/>
    </location>
</feature>
<dbReference type="Proteomes" id="UP000683507">
    <property type="component" value="Chromosome"/>
</dbReference>
<accession>A0A916NIT7</accession>
<name>A0A916NIT7_9FLAO</name>
<dbReference type="PANTHER" id="PTHR33529:SF8">
    <property type="entry name" value="PERMEASE, YJGP_YJGQ FAMILY"/>
    <property type="match status" value="1"/>
</dbReference>
<dbReference type="AlphaFoldDB" id="A0A916NIT7"/>
<evidence type="ECO:0000256" key="3">
    <source>
        <dbReference type="ARBA" id="ARBA00022692"/>
    </source>
</evidence>
<feature type="transmembrane region" description="Helical" evidence="6">
    <location>
        <begin position="283"/>
        <end position="300"/>
    </location>
</feature>
<evidence type="ECO:0000256" key="1">
    <source>
        <dbReference type="ARBA" id="ARBA00004651"/>
    </source>
</evidence>
<proteinExistence type="predicted"/>
<keyword evidence="3 6" id="KW-0812">Transmembrane</keyword>
<dbReference type="PANTHER" id="PTHR33529">
    <property type="entry name" value="SLR0882 PROTEIN-RELATED"/>
    <property type="match status" value="1"/>
</dbReference>
<organism evidence="7 8">
    <name type="scientific">Parvicella tangerina</name>
    <dbReference type="NCBI Taxonomy" id="2829795"/>
    <lineage>
        <taxon>Bacteria</taxon>
        <taxon>Pseudomonadati</taxon>
        <taxon>Bacteroidota</taxon>
        <taxon>Flavobacteriia</taxon>
        <taxon>Flavobacteriales</taxon>
        <taxon>Parvicellaceae</taxon>
        <taxon>Parvicella</taxon>
    </lineage>
</organism>
<keyword evidence="2" id="KW-1003">Cell membrane</keyword>
<protein>
    <recommendedName>
        <fullName evidence="9">YjgP/YjgQ family permease</fullName>
    </recommendedName>
</protein>
<dbReference type="GO" id="GO:0015920">
    <property type="term" value="P:lipopolysaccharide transport"/>
    <property type="evidence" value="ECO:0007669"/>
    <property type="project" value="TreeGrafter"/>
</dbReference>
<feature type="transmembrane region" description="Helical" evidence="6">
    <location>
        <begin position="61"/>
        <end position="85"/>
    </location>
</feature>
<keyword evidence="4 6" id="KW-1133">Transmembrane helix</keyword>
<dbReference type="InterPro" id="IPR005495">
    <property type="entry name" value="LptG/LptF_permease"/>
</dbReference>
<keyword evidence="8" id="KW-1185">Reference proteome</keyword>
<gene>
    <name evidence="7" type="ORF">CRYO30217_02590</name>
</gene>
<dbReference type="EMBL" id="OU015584">
    <property type="protein sequence ID" value="CAG5084880.1"/>
    <property type="molecule type" value="Genomic_DNA"/>
</dbReference>
<evidence type="ECO:0000313" key="7">
    <source>
        <dbReference type="EMBL" id="CAG5084880.1"/>
    </source>
</evidence>
<evidence type="ECO:0000256" key="2">
    <source>
        <dbReference type="ARBA" id="ARBA00022475"/>
    </source>
</evidence>
<feature type="transmembrane region" description="Helical" evidence="6">
    <location>
        <begin position="312"/>
        <end position="336"/>
    </location>
</feature>
<evidence type="ECO:0000313" key="8">
    <source>
        <dbReference type="Proteomes" id="UP000683507"/>
    </source>
</evidence>
<dbReference type="Pfam" id="PF03739">
    <property type="entry name" value="LptF_LptG"/>
    <property type="match status" value="1"/>
</dbReference>
<sequence>MFKKLDLYIGRKFLFTYIFMIVVVMSISIVIDISERLRDFTKPDTDLTVWKIITEYYPYFFIHYMNLFSSLIIFLAVLFFTSMMAQRSEIIAILSNGVSFRRFTRPYLIVSTVLLVFSLLSNHYWVPEANKQRIHFENKYIWPVNAIDNTNLQIDDSTIVHYSLYSPLDNSVKRLWVENWKMDDNGLYTMYKDMQVHVAIGDSLSNDWSFTNVFIRKINDSSEVVQLISKVDTTLHFNIKELGVENNSMVAMTTPELMKYLEKQRKKGANNVVSIELTLHERTAYPFAAYVLTLLGLSVASRKSREGVGKSIFFGLLVSFAYIFFMKMTTVAATNVGLSPALAVWVPNAIFALIAIWVYFDRMKNEEPPSFNLRFWKR</sequence>